<evidence type="ECO:0000313" key="2">
    <source>
        <dbReference type="EMBL" id="PLW11867.1"/>
    </source>
</evidence>
<feature type="region of interest" description="Disordered" evidence="1">
    <location>
        <begin position="156"/>
        <end position="175"/>
    </location>
</feature>
<evidence type="ECO:0000256" key="1">
    <source>
        <dbReference type="SAM" id="MobiDB-lite"/>
    </source>
</evidence>
<accession>A0A2N5SF35</accession>
<dbReference type="AlphaFoldDB" id="A0A2N5SF35"/>
<reference evidence="2 3" key="1">
    <citation type="submission" date="2017-11" db="EMBL/GenBank/DDBJ databases">
        <title>De novo assembly and phasing of dikaryotic genomes from two isolates of Puccinia coronata f. sp. avenae, the causal agent of oat crown rust.</title>
        <authorList>
            <person name="Miller M.E."/>
            <person name="Zhang Y."/>
            <person name="Omidvar V."/>
            <person name="Sperschneider J."/>
            <person name="Schwessinger B."/>
            <person name="Raley C."/>
            <person name="Palmer J.M."/>
            <person name="Garnica D."/>
            <person name="Upadhyaya N."/>
            <person name="Rathjen J."/>
            <person name="Taylor J.M."/>
            <person name="Park R.F."/>
            <person name="Dodds P.N."/>
            <person name="Hirsch C.D."/>
            <person name="Kianian S.F."/>
            <person name="Figueroa M."/>
        </authorList>
    </citation>
    <scope>NUCLEOTIDE SEQUENCE [LARGE SCALE GENOMIC DNA]</scope>
    <source>
        <strain evidence="2">12SD80</strain>
    </source>
</reference>
<name>A0A2N5SF35_9BASI</name>
<proteinExistence type="predicted"/>
<organism evidence="2 3">
    <name type="scientific">Puccinia coronata f. sp. avenae</name>
    <dbReference type="NCBI Taxonomy" id="200324"/>
    <lineage>
        <taxon>Eukaryota</taxon>
        <taxon>Fungi</taxon>
        <taxon>Dikarya</taxon>
        <taxon>Basidiomycota</taxon>
        <taxon>Pucciniomycotina</taxon>
        <taxon>Pucciniomycetes</taxon>
        <taxon>Pucciniales</taxon>
        <taxon>Pucciniaceae</taxon>
        <taxon>Puccinia</taxon>
    </lineage>
</organism>
<protein>
    <submittedName>
        <fullName evidence="2">Uncharacterized protein</fullName>
    </submittedName>
</protein>
<dbReference type="EMBL" id="PGCI01000906">
    <property type="protein sequence ID" value="PLW11867.1"/>
    <property type="molecule type" value="Genomic_DNA"/>
</dbReference>
<sequence>MDRGHRGVYNTSMMDRLSLRCYNTSMDRGHRGVYNTSMTAGPSRRYTPRCDARSIEAVHTSMDLTAGPSSQWFPNGFCLADIHGAHPVALMNGLNALHGGANPIAVINGLTNCRAAKRPVALRGLIEPHAEPCIRLAAKKVILMRAPSQLSLVSTSPTASSSVQHSSVPSATESQWSPSILAPQLERLIQDALPRQANHVRSIRLGRRFLGEEFPEKQLRRVLKMCTNLSQLVVDIDTADLDHDGNFLIDPSNPVSTMLEPISQLSNLTHLFLRNCVMKKQGNNGFETCCWFDEEFVLKIIKNMTHLVSVRLDRIGSPHRSWAYDDSKSEGSIPRLNVSPLAVHLASLPSLKFLNLTSMHCFDSGWSQIKWRGVLEGFTLRETNTTLRAFHDFCRMFSDSLVFISLHRNDVHMDNSLLRCTLPSDLQDRFLFRLPNLKRLSICNDHVFPLLQLFRESRNIFRVSLMNMCYSHISFEEIESLINWQTSPWPHLESVLIHVDKKGFSREEKLGLLEVGKDAGVKVEIGALKAVRKPFFEDDAFSSHSEEIETVSSYPASPAASLDNWPSGL</sequence>
<evidence type="ECO:0000313" key="3">
    <source>
        <dbReference type="Proteomes" id="UP000235392"/>
    </source>
</evidence>
<dbReference type="Gene3D" id="3.80.10.10">
    <property type="entry name" value="Ribonuclease Inhibitor"/>
    <property type="match status" value="1"/>
</dbReference>
<dbReference type="InterPro" id="IPR032675">
    <property type="entry name" value="LRR_dom_sf"/>
</dbReference>
<comment type="caution">
    <text evidence="2">The sequence shown here is derived from an EMBL/GenBank/DDBJ whole genome shotgun (WGS) entry which is preliminary data.</text>
</comment>
<gene>
    <name evidence="2" type="ORF">PCASD_21715</name>
</gene>
<dbReference type="SUPFAM" id="SSF52047">
    <property type="entry name" value="RNI-like"/>
    <property type="match status" value="1"/>
</dbReference>
<feature type="compositionally biased region" description="Low complexity" evidence="1">
    <location>
        <begin position="156"/>
        <end position="172"/>
    </location>
</feature>
<dbReference type="Proteomes" id="UP000235392">
    <property type="component" value="Unassembled WGS sequence"/>
</dbReference>